<dbReference type="Proteomes" id="UP000664132">
    <property type="component" value="Unassembled WGS sequence"/>
</dbReference>
<dbReference type="GO" id="GO:0008810">
    <property type="term" value="F:cellulase activity"/>
    <property type="evidence" value="ECO:0007669"/>
    <property type="project" value="UniProtKB-UniRule"/>
</dbReference>
<keyword evidence="11" id="KW-1185">Reference proteome</keyword>
<dbReference type="PANTHER" id="PTHR33353:SF1">
    <property type="entry name" value="ENDO-BETA-1,4-GLUCANASE D"/>
    <property type="match status" value="1"/>
</dbReference>
<keyword evidence="6" id="KW-0624">Polysaccharide degradation</keyword>
<protein>
    <recommendedName>
        <fullName evidence="6">AA9 family lytic polysaccharide monooxygenase</fullName>
        <ecNumber evidence="6">1.14.99.56</ecNumber>
    </recommendedName>
    <alternativeName>
        <fullName evidence="6">Endo-beta-1,4-glucanase</fullName>
    </alternativeName>
    <alternativeName>
        <fullName evidence="6">Glycosyl hydrolase 61 family protein</fullName>
    </alternativeName>
</protein>
<evidence type="ECO:0000256" key="1">
    <source>
        <dbReference type="ARBA" id="ARBA00001973"/>
    </source>
</evidence>
<evidence type="ECO:0000256" key="4">
    <source>
        <dbReference type="ARBA" id="ARBA00023157"/>
    </source>
</evidence>
<evidence type="ECO:0000259" key="9">
    <source>
        <dbReference type="Pfam" id="PF03443"/>
    </source>
</evidence>
<keyword evidence="6" id="KW-0136">Cellulose degradation</keyword>
<proteinExistence type="predicted"/>
<comment type="cofactor">
    <cofactor evidence="1">
        <name>Cu(2+)</name>
        <dbReference type="ChEBI" id="CHEBI:29036"/>
    </cofactor>
</comment>
<reference evidence="10" key="1">
    <citation type="submission" date="2021-02" db="EMBL/GenBank/DDBJ databases">
        <title>Genome sequence Cadophora malorum strain M34.</title>
        <authorList>
            <person name="Stefanovic E."/>
            <person name="Vu D."/>
            <person name="Scully C."/>
            <person name="Dijksterhuis J."/>
            <person name="Roader J."/>
            <person name="Houbraken J."/>
        </authorList>
    </citation>
    <scope>NUCLEOTIDE SEQUENCE</scope>
    <source>
        <strain evidence="10">M34</strain>
    </source>
</reference>
<dbReference type="AlphaFoldDB" id="A0A8H8BUY5"/>
<comment type="caution">
    <text evidence="10">The sequence shown here is derived from an EMBL/GenBank/DDBJ whole genome shotgun (WGS) entry which is preliminary data.</text>
</comment>
<sequence>MLTNAAIIASLLTAVSAHQNFHQFWVNDVSPGVDTGIRMPPSNSPVTDVTSDDITCNVGGNTVPSGVITTEANEGDTIKVKWDSSTHPGPITHMLYGPVDDASMATGVGSWVKIDEFDSENGTWANEIMMAQDMTYSFKLPTGLASGEYLLRSEMLALHGAQTVGGAQFYIGCAQLKITGTGSAGSCTPEIQLPGAYNAEDADIYIPNIYNGFDISSYKAPGGDVAVCGAGTGSTPVATSAASSAAPIAVSTATVVPVPASSAVVSASAEPIVTSADSVTIPTSLPTTSAGIEETSSAAGVVTSAPVEAPAVSSTKKSACKAKTSTALGLATSAPFSNSTTPVSTRKSACKAKTSTAVPVSTKKSACKAKTSSGAAVITNFSGLNVNAAVPTATTFQTATRPASSSIPAETGASSGETSTPPSGTTLDNLLAWLSSFYTANKGTSYNADTAA</sequence>
<evidence type="ECO:0000256" key="2">
    <source>
        <dbReference type="ARBA" id="ARBA00004613"/>
    </source>
</evidence>
<comment type="function">
    <text evidence="6">Lytic polysaccharide monooxygenase (LMPO) that depolymerizes crystalline and amorphous polysaccharides via the oxidation of scissile alpha- or beta-(1-4)-glycosidic bonds, yielding C1 and/or C4 oxidation products. Catalysis by LPMOs requires the reduction of the active-site copper from Cu(II) to Cu(I) by a reducing agent and H(2)O(2) or O(2) as a cosubstrate.</text>
</comment>
<dbReference type="GO" id="GO:0030245">
    <property type="term" value="P:cellulose catabolic process"/>
    <property type="evidence" value="ECO:0007669"/>
    <property type="project" value="UniProtKB-UniRule"/>
</dbReference>
<keyword evidence="4 6" id="KW-1015">Disulfide bond</keyword>
<dbReference type="EC" id="1.14.99.56" evidence="6"/>
<dbReference type="CDD" id="cd21175">
    <property type="entry name" value="LPMO_AA9"/>
    <property type="match status" value="1"/>
</dbReference>
<comment type="catalytic activity">
    <reaction evidence="6">
        <text>[(1-&gt;4)-beta-D-glucosyl]n+m + reduced acceptor + O2 = 4-dehydro-beta-D-glucosyl-[(1-&gt;4)-beta-D-glucosyl]n-1 + [(1-&gt;4)-beta-D-glucosyl]m + acceptor + H2O.</text>
        <dbReference type="EC" id="1.14.99.56"/>
    </reaction>
</comment>
<gene>
    <name evidence="10" type="ORF">IFR04_002323</name>
</gene>
<feature type="compositionally biased region" description="Low complexity" evidence="7">
    <location>
        <begin position="409"/>
        <end position="424"/>
    </location>
</feature>
<evidence type="ECO:0000313" key="11">
    <source>
        <dbReference type="Proteomes" id="UP000664132"/>
    </source>
</evidence>
<feature type="region of interest" description="Disordered" evidence="7">
    <location>
        <begin position="398"/>
        <end position="424"/>
    </location>
</feature>
<keyword evidence="8" id="KW-0732">Signal</keyword>
<comment type="domain">
    <text evidence="6">Has a modular structure: an endo-beta-1,4-glucanase catalytic module at the N-terminus, a linker rich in serines and threonines, and a C-terminal carbohydrate-binding module (CBM).</text>
</comment>
<comment type="subcellular location">
    <subcellularLocation>
        <location evidence="2 6">Secreted</location>
    </subcellularLocation>
</comment>
<organism evidence="10 11">
    <name type="scientific">Cadophora malorum</name>
    <dbReference type="NCBI Taxonomy" id="108018"/>
    <lineage>
        <taxon>Eukaryota</taxon>
        <taxon>Fungi</taxon>
        <taxon>Dikarya</taxon>
        <taxon>Ascomycota</taxon>
        <taxon>Pezizomycotina</taxon>
        <taxon>Leotiomycetes</taxon>
        <taxon>Helotiales</taxon>
        <taxon>Ploettnerulaceae</taxon>
        <taxon>Cadophora</taxon>
    </lineage>
</organism>
<dbReference type="InterPro" id="IPR049892">
    <property type="entry name" value="AA9"/>
</dbReference>
<keyword evidence="6" id="KW-0119">Carbohydrate metabolism</keyword>
<dbReference type="InterPro" id="IPR005103">
    <property type="entry name" value="AA9_LPMO"/>
</dbReference>
<evidence type="ECO:0000256" key="7">
    <source>
        <dbReference type="SAM" id="MobiDB-lite"/>
    </source>
</evidence>
<evidence type="ECO:0000256" key="3">
    <source>
        <dbReference type="ARBA" id="ARBA00022525"/>
    </source>
</evidence>
<dbReference type="EMBL" id="JAFJYH010000019">
    <property type="protein sequence ID" value="KAG4424613.1"/>
    <property type="molecule type" value="Genomic_DNA"/>
</dbReference>
<dbReference type="Pfam" id="PF03443">
    <property type="entry name" value="AA9"/>
    <property type="match status" value="1"/>
</dbReference>
<feature type="compositionally biased region" description="Polar residues" evidence="7">
    <location>
        <begin position="398"/>
        <end position="408"/>
    </location>
</feature>
<dbReference type="GO" id="GO:0005576">
    <property type="term" value="C:extracellular region"/>
    <property type="evidence" value="ECO:0007669"/>
    <property type="project" value="UniProtKB-SubCell"/>
</dbReference>
<evidence type="ECO:0000256" key="5">
    <source>
        <dbReference type="ARBA" id="ARBA00023180"/>
    </source>
</evidence>
<evidence type="ECO:0000313" key="10">
    <source>
        <dbReference type="EMBL" id="KAG4424613.1"/>
    </source>
</evidence>
<keyword evidence="3 6" id="KW-0964">Secreted</keyword>
<dbReference type="PANTHER" id="PTHR33353">
    <property type="entry name" value="PUTATIVE (AFU_ORTHOLOGUE AFUA_1G12560)-RELATED"/>
    <property type="match status" value="1"/>
</dbReference>
<evidence type="ECO:0000256" key="6">
    <source>
        <dbReference type="RuleBase" id="RU368122"/>
    </source>
</evidence>
<dbReference type="OrthoDB" id="4849160at2759"/>
<dbReference type="GO" id="GO:0030248">
    <property type="term" value="F:cellulose binding"/>
    <property type="evidence" value="ECO:0007669"/>
    <property type="project" value="UniProtKB-UniRule"/>
</dbReference>
<feature type="chain" id="PRO_5034339966" description="AA9 family lytic polysaccharide monooxygenase" evidence="8">
    <location>
        <begin position="18"/>
        <end position="452"/>
    </location>
</feature>
<name>A0A8H8BUY5_9HELO</name>
<feature type="signal peptide" evidence="8">
    <location>
        <begin position="1"/>
        <end position="17"/>
    </location>
</feature>
<keyword evidence="5" id="KW-0325">Glycoprotein</keyword>
<feature type="domain" description="Auxiliary Activity family 9 catalytic" evidence="9">
    <location>
        <begin position="18"/>
        <end position="214"/>
    </location>
</feature>
<dbReference type="Gene3D" id="2.70.50.70">
    <property type="match status" value="1"/>
</dbReference>
<accession>A0A8H8BUY5</accession>
<evidence type="ECO:0000256" key="8">
    <source>
        <dbReference type="SAM" id="SignalP"/>
    </source>
</evidence>